<comment type="caution">
    <text evidence="6">The sequence shown here is derived from an EMBL/GenBank/DDBJ whole genome shotgun (WGS) entry which is preliminary data.</text>
</comment>
<dbReference type="PANTHER" id="PTHR46098:SF1">
    <property type="entry name" value="TRNA (CYTOSINE(38)-C(5))-METHYLTRANSFERASE"/>
    <property type="match status" value="1"/>
</dbReference>
<evidence type="ECO:0000256" key="4">
    <source>
        <dbReference type="PROSITE-ProRule" id="PRU01016"/>
    </source>
</evidence>
<dbReference type="GO" id="GO:0032259">
    <property type="term" value="P:methylation"/>
    <property type="evidence" value="ECO:0007669"/>
    <property type="project" value="UniProtKB-KW"/>
</dbReference>
<dbReference type="OrthoDB" id="414133at2759"/>
<dbReference type="GO" id="GO:0008168">
    <property type="term" value="F:methyltransferase activity"/>
    <property type="evidence" value="ECO:0007669"/>
    <property type="project" value="UniProtKB-KW"/>
</dbReference>
<dbReference type="PANTHER" id="PTHR46098">
    <property type="entry name" value="TRNA (CYTOSINE(38)-C(5))-METHYLTRANSFERASE"/>
    <property type="match status" value="1"/>
</dbReference>
<evidence type="ECO:0000256" key="1">
    <source>
        <dbReference type="ARBA" id="ARBA00022603"/>
    </source>
</evidence>
<feature type="region of interest" description="Disordered" evidence="5">
    <location>
        <begin position="1332"/>
        <end position="1359"/>
    </location>
</feature>
<gene>
    <name evidence="6" type="ORF">C1SCF055_LOCUS28169</name>
</gene>
<proteinExistence type="inferred from homology"/>
<feature type="compositionally biased region" description="Basic and acidic residues" evidence="5">
    <location>
        <begin position="2184"/>
        <end position="2197"/>
    </location>
</feature>
<feature type="compositionally biased region" description="Acidic residues" evidence="5">
    <location>
        <begin position="1811"/>
        <end position="1825"/>
    </location>
</feature>
<feature type="compositionally biased region" description="Acidic residues" evidence="5">
    <location>
        <begin position="2222"/>
        <end position="2239"/>
    </location>
</feature>
<evidence type="ECO:0000256" key="3">
    <source>
        <dbReference type="ARBA" id="ARBA00022691"/>
    </source>
</evidence>
<evidence type="ECO:0000313" key="6">
    <source>
        <dbReference type="EMBL" id="CAI4002199.1"/>
    </source>
</evidence>
<dbReference type="SUPFAM" id="SSF53335">
    <property type="entry name" value="S-adenosyl-L-methionine-dependent methyltransferases"/>
    <property type="match status" value="1"/>
</dbReference>
<dbReference type="InterPro" id="IPR050750">
    <property type="entry name" value="C5-MTase"/>
</dbReference>
<dbReference type="EMBL" id="CAMXCT010003064">
    <property type="protein sequence ID" value="CAI4002199.1"/>
    <property type="molecule type" value="Genomic_DNA"/>
</dbReference>
<feature type="compositionally biased region" description="Low complexity" evidence="5">
    <location>
        <begin position="1341"/>
        <end position="1357"/>
    </location>
</feature>
<reference evidence="6" key="1">
    <citation type="submission" date="2022-10" db="EMBL/GenBank/DDBJ databases">
        <authorList>
            <person name="Chen Y."/>
            <person name="Dougan E. K."/>
            <person name="Chan C."/>
            <person name="Rhodes N."/>
            <person name="Thang M."/>
        </authorList>
    </citation>
    <scope>NUCLEOTIDE SEQUENCE</scope>
</reference>
<dbReference type="Gene3D" id="3.40.50.150">
    <property type="entry name" value="Vaccinia Virus protein VP39"/>
    <property type="match status" value="1"/>
</dbReference>
<evidence type="ECO:0000256" key="2">
    <source>
        <dbReference type="ARBA" id="ARBA00022679"/>
    </source>
</evidence>
<feature type="region of interest" description="Disordered" evidence="5">
    <location>
        <begin position="709"/>
        <end position="740"/>
    </location>
</feature>
<keyword evidence="3 4" id="KW-0949">S-adenosyl-L-methionine</keyword>
<evidence type="ECO:0000313" key="8">
    <source>
        <dbReference type="Proteomes" id="UP001152797"/>
    </source>
</evidence>
<dbReference type="PROSITE" id="PS51679">
    <property type="entry name" value="SAM_MT_C5"/>
    <property type="match status" value="1"/>
</dbReference>
<accession>A0A9P1G5Y1</accession>
<dbReference type="PRINTS" id="PR00105">
    <property type="entry name" value="C5METTRFRASE"/>
</dbReference>
<sequence>MGKASAVEGLVPSKLLKQHLKACKASLTKCGLCALHNAWKKHKKPWLRAKLVNEEIKLGCAICATDGLPGPWAAFEQEPANILKKSNLERHEKSQLHVMACKGAARSNASAKTGPPKADFEDAMKSMMQGGSSRQGGSASDKKSRIRYALSEAICAHNRKLLSEAHCLALMRDERKGNLLLRFKAVLPDLTIVSGSLGLQALEGSAESIATATAQIMQHFCQPWKCPPRGSAKAEGVVDEDLLHRLKHRVSIIVTDAASAELLASDLHRGVRRAADQTQTLDIAMRNIKIVGRDCAHATTRLLKRPFSKSPTLNSLMQEWIHGSDSFCQKVWHSPLLSKWWAKAIGHGAEELGIDGDCTSLSAAKHRFATFLNPLSRLCKNLQTVFDVCGRVQAMRGEEASWAGKLCRNFSGFKAALLALCADAASICSDFTRYSDREDMDLATLNLHAQGFSDRGRALFVEGQALTLPTYTRELMERSDPITIIVDGFAKEVKEWLCVAEDVLKQEFPSWHLLACFDVFHLSEHGQKTDVKRSLEKLGKAFRVSDAGLKEQYQKLLPIALSMHKQGGLPNRDAWKEAYARTRPRNASQGKYYAPDLFEVLAAYMAWTSSSSGVEQQFSKVKRSPVELSSSAADMDRRMAIVMGEGSKSDACRAAIVEAAQDVYCDLLRSGVARTRQCKRFDAGTHRAGRQGSHAQWNRDRKQALDQAVSQCSTPLRRPRQELPESLEKERDFQKEKERKRKAEAFNDGLLLEDEATDDVKRLAAKVIQENRQKDAQRAKACAKYKQKAKLACRKKPRQWALKDLEAPAWFSKKFSNHARAEAEERLQNVGITDFTEDIRLAKLFVILNFQKVENKVKVMAALQGGVILSSSVLNGTGGIKLGFHPGLSIDAAVFATSEFKREQLGLTMMVREACRLGWQPVAAEALKGESVIRVASDCSGHGSDLIAYRLLGLVKKVLPVMMSETDADKVCLHEAVAKICGFNTSKLTMVTDMFLRKPEDCISTHVYVAGFPCPSFSNLGKRRGVVDRRGLCTLSGPEYIARTRPKVIVLEQVASILHKTHAKVWGFVLKILAALKYKVVFKILNTKNFAVPQSRPRVYLLGVAEEICSGKLEMPRERTKPVDLHHFLNKGCGGTEVLSLPHYEKLVGEKLWSRGFVLDVGSSERFQTVMKNVTPCLTRTRLQQRGYYIPKLRRRLLGEEAARLQGVPRKVFEAMLQAAAANALPERTVEGSLGDGMSINVLAAVLQNGLAAAKLVRQGPEYWRMVSDGQSEVSNISAWRLNKAEQKELAERVAKGECEKTAKKDIQRRKAIANENRKKAAQAVASKAAVPKASAKKRSPAMIAADAAEQQETATQKDPTNAAYYAEVEADIQAIRKEFSGIENELPLPVSAANGPGAESGVQEPYQLENCQAALEKHGVYRCSIPLFWLNLVSSATPGIPMSRRRVLDLCAYYYPQDSPAFMTGRCVEVLVDKSSLTATPSKDTMSEDQWLAVRAKWRAVLLSTPCSFIGTDGRAETVWIHGFNRRQSIRQDHESLSRTAMQTSLEIDQFKTIVESAPGCKGKLQPAQLAEAFVELGLQSVTGANGRNGDEDGRLTANMITQALMVKKGILSSPKCVEILMELESSFGSKSPFHQMSRLHVLSTKPSSPEMREWVLQGIVDMLNYDLIEAGDISKACLAGDKHHVGLVQILEMKKKVWSHFFDAVLPKLGLSEADRTLLKEKTAQHDVYRNHSGDGDCSWRGRLSKSALLALDFLEAVTYDRKLDHFLKACVKAGGQVEAFLEYEAVKEEVQKVRHAVKNESAEKAAEGDDNTFNEEGGEEKDPETQQLALLRRPPAQQPEGSESYWRSVANVHVRTYVTLLTEPATLDGVVTSVAGGPLREEKGESSKSTIAIVLDCDLLGESQGPSSQPFLRKKFVPDQNLVRKLLHGALIGRGSQKKESGEATVPASQDLVILQCGADKSVKEAESHFKVSSSRKDAPIDCEHKEVLVVLSDGSVRGRKQRVKGTYSLRTSLHLFSSEPLATMVPERQFPDFSGHNTSDLLATVSVLQPEDMKDKEEVLAGRTVTVTDAAVEKQAAKKQASGVAPAESVFSAETFPQKFWSSFLKGHCCKGVLALSMGQGELAKACISERIPCQAFTVTDAHAKHLELLLTEFVLGLMKTEGSSFYRAAAAGSGGGAEEQAKRKKEGDDQEKKPKKPKTAPKKKQKKAVEAETQNENQDEQNEDEDEQDSDMPW</sequence>
<feature type="compositionally biased region" description="Basic and acidic residues" evidence="5">
    <location>
        <begin position="1801"/>
        <end position="1810"/>
    </location>
</feature>
<dbReference type="Proteomes" id="UP001152797">
    <property type="component" value="Unassembled WGS sequence"/>
</dbReference>
<dbReference type="Pfam" id="PF00145">
    <property type="entry name" value="DNA_methylase"/>
    <property type="match status" value="1"/>
</dbReference>
<organism evidence="6">
    <name type="scientific">Cladocopium goreaui</name>
    <dbReference type="NCBI Taxonomy" id="2562237"/>
    <lineage>
        <taxon>Eukaryota</taxon>
        <taxon>Sar</taxon>
        <taxon>Alveolata</taxon>
        <taxon>Dinophyceae</taxon>
        <taxon>Suessiales</taxon>
        <taxon>Symbiodiniaceae</taxon>
        <taxon>Cladocopium</taxon>
    </lineage>
</organism>
<keyword evidence="1 4" id="KW-0489">Methyltransferase</keyword>
<keyword evidence="8" id="KW-1185">Reference proteome</keyword>
<reference evidence="7 8" key="2">
    <citation type="submission" date="2024-05" db="EMBL/GenBank/DDBJ databases">
        <authorList>
            <person name="Chen Y."/>
            <person name="Shah S."/>
            <person name="Dougan E. K."/>
            <person name="Thang M."/>
            <person name="Chan C."/>
        </authorList>
    </citation>
    <scope>NUCLEOTIDE SEQUENCE [LARGE SCALE GENOMIC DNA]</scope>
</reference>
<dbReference type="EMBL" id="CAMXCT030003064">
    <property type="protein sequence ID" value="CAL4789511.1"/>
    <property type="molecule type" value="Genomic_DNA"/>
</dbReference>
<protein>
    <submittedName>
        <fullName evidence="7">Type II methyltransferase M.NgoBI (M.NgoBI) (Cytosine-specific methyltransferase NgoBI) (M.NgoI) (Modification methylase NgoBI)</fullName>
    </submittedName>
</protein>
<dbReference type="EMBL" id="CAMXCT020003064">
    <property type="protein sequence ID" value="CAL1155574.1"/>
    <property type="molecule type" value="Genomic_DNA"/>
</dbReference>
<feature type="active site" evidence="4">
    <location>
        <position position="1014"/>
    </location>
</feature>
<evidence type="ECO:0000256" key="5">
    <source>
        <dbReference type="SAM" id="MobiDB-lite"/>
    </source>
</evidence>
<feature type="region of interest" description="Disordered" evidence="5">
    <location>
        <begin position="2174"/>
        <end position="2239"/>
    </location>
</feature>
<feature type="compositionally biased region" description="Basic and acidic residues" evidence="5">
    <location>
        <begin position="719"/>
        <end position="740"/>
    </location>
</feature>
<dbReference type="InterPro" id="IPR029063">
    <property type="entry name" value="SAM-dependent_MTases_sf"/>
</dbReference>
<feature type="compositionally biased region" description="Basic residues" evidence="5">
    <location>
        <begin position="2198"/>
        <end position="2211"/>
    </location>
</feature>
<keyword evidence="2 4" id="KW-0808">Transferase</keyword>
<name>A0A9P1G5Y1_9DINO</name>
<evidence type="ECO:0000313" key="7">
    <source>
        <dbReference type="EMBL" id="CAL4789511.1"/>
    </source>
</evidence>
<dbReference type="InterPro" id="IPR001525">
    <property type="entry name" value="C5_MeTfrase"/>
</dbReference>
<feature type="region of interest" description="Disordered" evidence="5">
    <location>
        <begin position="1801"/>
        <end position="1829"/>
    </location>
</feature>
<comment type="similarity">
    <text evidence="4">Belongs to the class I-like SAM-binding methyltransferase superfamily. C5-methyltransferase family.</text>
</comment>